<sequence length="71" mass="8071">MRRSFWNVWNPEPVISIAVEPKTKADQEKMGLALGRLAKEDPSFRVWTDEESNQTSSRVWANCTSTSSLTV</sequence>
<proteinExistence type="predicted"/>
<organism evidence="5 6">
    <name type="scientific">Escherichia coli</name>
    <dbReference type="NCBI Taxonomy" id="562"/>
    <lineage>
        <taxon>Bacteria</taxon>
        <taxon>Pseudomonadati</taxon>
        <taxon>Pseudomonadota</taxon>
        <taxon>Gammaproteobacteria</taxon>
        <taxon>Enterobacterales</taxon>
        <taxon>Enterobacteriaceae</taxon>
        <taxon>Escherichia</taxon>
    </lineage>
</organism>
<dbReference type="SUPFAM" id="SSF54980">
    <property type="entry name" value="EF-G C-terminal domain-like"/>
    <property type="match status" value="1"/>
</dbReference>
<dbReference type="Proteomes" id="UP000254817">
    <property type="component" value="Unassembled WGS sequence"/>
</dbReference>
<protein>
    <submittedName>
        <fullName evidence="5">Translation elongation factor G</fullName>
    </submittedName>
</protein>
<keyword evidence="2" id="KW-0648">Protein biosynthesis</keyword>
<dbReference type="GO" id="GO:0005525">
    <property type="term" value="F:GTP binding"/>
    <property type="evidence" value="ECO:0007669"/>
    <property type="project" value="UniProtKB-KW"/>
</dbReference>
<evidence type="ECO:0000256" key="3">
    <source>
        <dbReference type="ARBA" id="ARBA00023134"/>
    </source>
</evidence>
<dbReference type="InterPro" id="IPR035647">
    <property type="entry name" value="EFG_III/V"/>
</dbReference>
<dbReference type="GO" id="GO:0003746">
    <property type="term" value="F:translation elongation factor activity"/>
    <property type="evidence" value="ECO:0007669"/>
    <property type="project" value="UniProtKB-KW"/>
</dbReference>
<keyword evidence="1" id="KW-0547">Nucleotide-binding</keyword>
<keyword evidence="3" id="KW-0342">GTP-binding</keyword>
<reference evidence="5 6" key="1">
    <citation type="submission" date="2018-06" db="EMBL/GenBank/DDBJ databases">
        <authorList>
            <consortium name="Pathogen Informatics"/>
            <person name="Doyle S."/>
        </authorList>
    </citation>
    <scope>NUCLEOTIDE SEQUENCE [LARGE SCALE GENOMIC DNA]</scope>
    <source>
        <strain evidence="5 6">NCTC11112</strain>
    </source>
</reference>
<gene>
    <name evidence="5" type="primary">fusA1_2</name>
    <name evidence="5" type="ORF">NCTC11112_01082</name>
</gene>
<dbReference type="Gene3D" id="3.30.70.870">
    <property type="entry name" value="Elongation Factor G (Translational Gtpase), domain 3"/>
    <property type="match status" value="1"/>
</dbReference>
<dbReference type="AlphaFoldDB" id="A0A376MJL4"/>
<keyword evidence="5" id="KW-0251">Elongation factor</keyword>
<dbReference type="EMBL" id="UGAW01000001">
    <property type="protein sequence ID" value="STG50658.1"/>
    <property type="molecule type" value="Genomic_DNA"/>
</dbReference>
<evidence type="ECO:0000256" key="2">
    <source>
        <dbReference type="ARBA" id="ARBA00022917"/>
    </source>
</evidence>
<evidence type="ECO:0000313" key="5">
    <source>
        <dbReference type="EMBL" id="STG50658.1"/>
    </source>
</evidence>
<dbReference type="InterPro" id="IPR041095">
    <property type="entry name" value="EFG_II"/>
</dbReference>
<evidence type="ECO:0000313" key="6">
    <source>
        <dbReference type="Proteomes" id="UP000254817"/>
    </source>
</evidence>
<accession>A0A376MJL4</accession>
<evidence type="ECO:0000259" key="4">
    <source>
        <dbReference type="Pfam" id="PF14492"/>
    </source>
</evidence>
<evidence type="ECO:0000256" key="1">
    <source>
        <dbReference type="ARBA" id="ARBA00022741"/>
    </source>
</evidence>
<dbReference type="GO" id="GO:0032790">
    <property type="term" value="P:ribosome disassembly"/>
    <property type="evidence" value="ECO:0007669"/>
    <property type="project" value="TreeGrafter"/>
</dbReference>
<dbReference type="GO" id="GO:0017111">
    <property type="term" value="F:ribonucleoside triphosphate phosphatase activity"/>
    <property type="evidence" value="ECO:0007669"/>
    <property type="project" value="UniProtKB-ARBA"/>
</dbReference>
<dbReference type="PANTHER" id="PTHR43261">
    <property type="entry name" value="TRANSLATION ELONGATION FACTOR G-RELATED"/>
    <property type="match status" value="1"/>
</dbReference>
<dbReference type="Pfam" id="PF14492">
    <property type="entry name" value="EFG_III"/>
    <property type="match status" value="1"/>
</dbReference>
<feature type="domain" description="Elongation Factor G" evidence="4">
    <location>
        <begin position="11"/>
        <end position="55"/>
    </location>
</feature>
<name>A0A376MJL4_ECOLX</name>
<dbReference type="PANTHER" id="PTHR43261:SF1">
    <property type="entry name" value="RIBOSOME-RELEASING FACTOR 2, MITOCHONDRIAL"/>
    <property type="match status" value="1"/>
</dbReference>